<keyword evidence="2" id="KW-1185">Reference proteome</keyword>
<comment type="caution">
    <text evidence="1">The sequence shown here is derived from an EMBL/GenBank/DDBJ whole genome shotgun (WGS) entry which is preliminary data.</text>
</comment>
<organism evidence="1 2">
    <name type="scientific">Mycena albidolilacea</name>
    <dbReference type="NCBI Taxonomy" id="1033008"/>
    <lineage>
        <taxon>Eukaryota</taxon>
        <taxon>Fungi</taxon>
        <taxon>Dikarya</taxon>
        <taxon>Basidiomycota</taxon>
        <taxon>Agaricomycotina</taxon>
        <taxon>Agaricomycetes</taxon>
        <taxon>Agaricomycetidae</taxon>
        <taxon>Agaricales</taxon>
        <taxon>Marasmiineae</taxon>
        <taxon>Mycenaceae</taxon>
        <taxon>Mycena</taxon>
    </lineage>
</organism>
<evidence type="ECO:0000313" key="2">
    <source>
        <dbReference type="Proteomes" id="UP001218218"/>
    </source>
</evidence>
<accession>A0AAD7ETF7</accession>
<dbReference type="Proteomes" id="UP001218218">
    <property type="component" value="Unassembled WGS sequence"/>
</dbReference>
<proteinExistence type="predicted"/>
<dbReference type="EMBL" id="JARIHO010000015">
    <property type="protein sequence ID" value="KAJ7349676.1"/>
    <property type="molecule type" value="Genomic_DNA"/>
</dbReference>
<sequence length="142" mass="15886">MSWRTVGRAILEGGITARMQLTHKLSINEGVTISVDSTSNRGNNYESAKFQHHFPDYKQNPLYVDPTSTPRICHSGVESILDHSSQQAVAGWKHCVEANAKVFNESPLAACLGKKFTFRLVLHILKGMNGDHARWRNRPVMA</sequence>
<protein>
    <submittedName>
        <fullName evidence="1">Uncharacterized protein</fullName>
    </submittedName>
</protein>
<gene>
    <name evidence="1" type="ORF">DFH08DRAFT_696304</name>
</gene>
<name>A0AAD7ETF7_9AGAR</name>
<reference evidence="1" key="1">
    <citation type="submission" date="2023-03" db="EMBL/GenBank/DDBJ databases">
        <title>Massive genome expansion in bonnet fungi (Mycena s.s.) driven by repeated elements and novel gene families across ecological guilds.</title>
        <authorList>
            <consortium name="Lawrence Berkeley National Laboratory"/>
            <person name="Harder C.B."/>
            <person name="Miyauchi S."/>
            <person name="Viragh M."/>
            <person name="Kuo A."/>
            <person name="Thoen E."/>
            <person name="Andreopoulos B."/>
            <person name="Lu D."/>
            <person name="Skrede I."/>
            <person name="Drula E."/>
            <person name="Henrissat B."/>
            <person name="Morin E."/>
            <person name="Kohler A."/>
            <person name="Barry K."/>
            <person name="LaButti K."/>
            <person name="Morin E."/>
            <person name="Salamov A."/>
            <person name="Lipzen A."/>
            <person name="Mereny Z."/>
            <person name="Hegedus B."/>
            <person name="Baldrian P."/>
            <person name="Stursova M."/>
            <person name="Weitz H."/>
            <person name="Taylor A."/>
            <person name="Grigoriev I.V."/>
            <person name="Nagy L.G."/>
            <person name="Martin F."/>
            <person name="Kauserud H."/>
        </authorList>
    </citation>
    <scope>NUCLEOTIDE SEQUENCE</scope>
    <source>
        <strain evidence="1">CBHHK002</strain>
    </source>
</reference>
<evidence type="ECO:0000313" key="1">
    <source>
        <dbReference type="EMBL" id="KAJ7349676.1"/>
    </source>
</evidence>
<dbReference type="AlphaFoldDB" id="A0AAD7ETF7"/>